<name>A0AAJ0DHW7_9PEZI</name>
<sequence>MADEDNDVFAIEVDADNYGEAAAADTPAVSRTHQSEAAFQAVKSSYTAKIDGGTTYQDFIAAVPVLTNPDEVSESVTNGHSKVKLGKRDSQLLGYAVGELYYDKDYAGVVELCQRVKDRCEFDVKTAEALERWCGRCRERMG</sequence>
<dbReference type="EMBL" id="JAWDJX010000032">
    <property type="protein sequence ID" value="KAK3050485.1"/>
    <property type="molecule type" value="Genomic_DNA"/>
</dbReference>
<gene>
    <name evidence="1" type="ORF">LTR09_008396</name>
</gene>
<protein>
    <submittedName>
        <fullName evidence="1">Uncharacterized protein</fullName>
    </submittedName>
</protein>
<comment type="caution">
    <text evidence="1">The sequence shown here is derived from an EMBL/GenBank/DDBJ whole genome shotgun (WGS) entry which is preliminary data.</text>
</comment>
<proteinExistence type="predicted"/>
<keyword evidence="2" id="KW-1185">Reference proteome</keyword>
<evidence type="ECO:0000313" key="2">
    <source>
        <dbReference type="Proteomes" id="UP001271007"/>
    </source>
</evidence>
<dbReference type="Proteomes" id="UP001271007">
    <property type="component" value="Unassembled WGS sequence"/>
</dbReference>
<dbReference type="AlphaFoldDB" id="A0AAJ0DHW7"/>
<evidence type="ECO:0000313" key="1">
    <source>
        <dbReference type="EMBL" id="KAK3050485.1"/>
    </source>
</evidence>
<reference evidence="1" key="1">
    <citation type="submission" date="2023-04" db="EMBL/GenBank/DDBJ databases">
        <title>Black Yeasts Isolated from many extreme environments.</title>
        <authorList>
            <person name="Coleine C."/>
            <person name="Stajich J.E."/>
            <person name="Selbmann L."/>
        </authorList>
    </citation>
    <scope>NUCLEOTIDE SEQUENCE</scope>
    <source>
        <strain evidence="1">CCFEE 5312</strain>
    </source>
</reference>
<organism evidence="1 2">
    <name type="scientific">Extremus antarcticus</name>
    <dbReference type="NCBI Taxonomy" id="702011"/>
    <lineage>
        <taxon>Eukaryota</taxon>
        <taxon>Fungi</taxon>
        <taxon>Dikarya</taxon>
        <taxon>Ascomycota</taxon>
        <taxon>Pezizomycotina</taxon>
        <taxon>Dothideomycetes</taxon>
        <taxon>Dothideomycetidae</taxon>
        <taxon>Mycosphaerellales</taxon>
        <taxon>Extremaceae</taxon>
        <taxon>Extremus</taxon>
    </lineage>
</organism>
<accession>A0AAJ0DHW7</accession>